<reference evidence="1" key="1">
    <citation type="journal article" date="2021" name="Proc. Natl. Acad. Sci. U.S.A.">
        <title>A Catalog of Tens of Thousands of Viruses from Human Metagenomes Reveals Hidden Associations with Chronic Diseases.</title>
        <authorList>
            <person name="Tisza M.J."/>
            <person name="Buck C.B."/>
        </authorList>
    </citation>
    <scope>NUCLEOTIDE SEQUENCE</scope>
    <source>
        <strain evidence="1">CtX581</strain>
    </source>
</reference>
<proteinExistence type="predicted"/>
<organism evidence="1">
    <name type="scientific">Siphoviridae sp. ctX581</name>
    <dbReference type="NCBI Taxonomy" id="2826365"/>
    <lineage>
        <taxon>Viruses</taxon>
        <taxon>Duplodnaviria</taxon>
        <taxon>Heunggongvirae</taxon>
        <taxon>Uroviricota</taxon>
        <taxon>Caudoviricetes</taxon>
    </lineage>
</organism>
<protein>
    <submittedName>
        <fullName evidence="1">Thymopoietin protein</fullName>
    </submittedName>
</protein>
<sequence>MDYLKVTYPSTALKNDLISLLNTTIKSKKIVANTSQPMIGEIQ</sequence>
<name>A0A8S5MEI5_9CAUD</name>
<accession>A0A8S5MEI5</accession>
<dbReference type="EMBL" id="BK014883">
    <property type="protein sequence ID" value="DAD80355.1"/>
    <property type="molecule type" value="Genomic_DNA"/>
</dbReference>
<evidence type="ECO:0000313" key="1">
    <source>
        <dbReference type="EMBL" id="DAD80355.1"/>
    </source>
</evidence>